<feature type="transmembrane region" description="Helical" evidence="1">
    <location>
        <begin position="417"/>
        <end position="435"/>
    </location>
</feature>
<dbReference type="Pfam" id="PF03806">
    <property type="entry name" value="ABG_transport"/>
    <property type="match status" value="1"/>
</dbReference>
<keyword evidence="1" id="KW-0472">Membrane</keyword>
<sequence>MNNKKTNTQANETKGFLAWVERVGNALPHPAMIFVIMLAILAVIAQICYMNNVSVDFFDAREGKVVEIAAIPLLNAEGIRHIFQSAVTNFTGFAPLGTVLVAMLGVGVAEYAGFFDAGLKKLLSNVPSVVLTATVVFVGIISNIASDAGYVVVIPLGAMIFLTAGKHPIAGLAAAFAGVSGGFSANLIFGPTDALLSGLTNEALRAASIDATIDVTGNWYFLIVSTFFLTLIGTLVTEMVVIPNLGEYKNIDAHDTESTVTDLEKKGLRRALIALIIYLVILGLMMFPENAILKEADKYGDVNINNFLSHGLIPALFLLFLIPGLVYGKTVGTIKDSNDLVKAMTESMESMGGYLVLAFFASQFVALFAYSNLGTILSVNGANFLNSIGLKGIPLIVIFIFLTGFLNLFMGSASAKWAIMAPIFVPMFFELGLSPELTQMAYRVADSSTNIISPLMSYFAMIVVFMQKYDKKSGLGTLVSTMLPYSIAFLILWTALLIAWMVLKAPLGPGASLFV</sequence>
<evidence type="ECO:0000313" key="3">
    <source>
        <dbReference type="Proteomes" id="UP001637993"/>
    </source>
</evidence>
<feature type="transmembrane region" description="Helical" evidence="1">
    <location>
        <begin position="393"/>
        <end position="410"/>
    </location>
</feature>
<keyword evidence="3" id="KW-1185">Reference proteome</keyword>
<feature type="transmembrane region" description="Helical" evidence="1">
    <location>
        <begin position="90"/>
        <end position="109"/>
    </location>
</feature>
<feature type="transmembrane region" description="Helical" evidence="1">
    <location>
        <begin position="307"/>
        <end position="327"/>
    </location>
</feature>
<feature type="transmembrane region" description="Helical" evidence="1">
    <location>
        <begin position="31"/>
        <end position="49"/>
    </location>
</feature>
<feature type="transmembrane region" description="Helical" evidence="1">
    <location>
        <begin position="447"/>
        <end position="466"/>
    </location>
</feature>
<comment type="caution">
    <text evidence="2">The sequence shown here is derived from an EMBL/GenBank/DDBJ whole genome shotgun (WGS) entry which is preliminary data.</text>
</comment>
<evidence type="ECO:0000256" key="1">
    <source>
        <dbReference type="SAM" id="Phobius"/>
    </source>
</evidence>
<protein>
    <submittedName>
        <fullName evidence="2">AbgT family transporter</fullName>
    </submittedName>
</protein>
<accession>A0ABW9MZG8</accession>
<proteinExistence type="predicted"/>
<feature type="transmembrane region" description="Helical" evidence="1">
    <location>
        <begin position="219"/>
        <end position="241"/>
    </location>
</feature>
<keyword evidence="1" id="KW-1133">Transmembrane helix</keyword>
<dbReference type="EMBL" id="JBGMEG010000003">
    <property type="protein sequence ID" value="MFO3717211.1"/>
    <property type="molecule type" value="Genomic_DNA"/>
</dbReference>
<dbReference type="InterPro" id="IPR004697">
    <property type="entry name" value="AbgT"/>
</dbReference>
<keyword evidence="1" id="KW-0812">Transmembrane</keyword>
<dbReference type="RefSeq" id="WP_410023796.1">
    <property type="nucleotide sequence ID" value="NZ_JBGMEG010000003.1"/>
</dbReference>
<feature type="transmembrane region" description="Helical" evidence="1">
    <location>
        <begin position="352"/>
        <end position="373"/>
    </location>
</feature>
<dbReference type="PANTHER" id="PTHR30282:SF0">
    <property type="entry name" value="P-AMINOBENZOYL-GLUTAMATE TRANSPORT PROTEIN"/>
    <property type="match status" value="1"/>
</dbReference>
<dbReference type="Proteomes" id="UP001637993">
    <property type="component" value="Unassembled WGS sequence"/>
</dbReference>
<reference evidence="2 3" key="1">
    <citation type="journal article" date="2025" name="Anaerobe">
        <title>Description of Anaerococcus kampingiae sp. nov., Anaerococcus groningensis sp. nov., Anaerococcus martiniensis sp. nov., and Anaerococcus cruorum sp. nov., isolated from human clinical specimens.</title>
        <authorList>
            <person name="Boiten K.E."/>
            <person name="Meijer J."/>
            <person name="van Wezel E.M."/>
            <person name="Veloo A.C.M."/>
        </authorList>
    </citation>
    <scope>NUCLEOTIDE SEQUENCE [LARGE SCALE GENOMIC DNA]</scope>
    <source>
        <strain evidence="2 3">ENR1011</strain>
    </source>
</reference>
<feature type="transmembrane region" description="Helical" evidence="1">
    <location>
        <begin position="129"/>
        <end position="162"/>
    </location>
</feature>
<feature type="transmembrane region" description="Helical" evidence="1">
    <location>
        <begin position="271"/>
        <end position="287"/>
    </location>
</feature>
<feature type="transmembrane region" description="Helical" evidence="1">
    <location>
        <begin position="478"/>
        <end position="503"/>
    </location>
</feature>
<name>A0ABW9MZG8_9FIRM</name>
<dbReference type="PANTHER" id="PTHR30282">
    <property type="entry name" value="P-AMINOBENZOYL GLUTAMATE TRANSPORTER"/>
    <property type="match status" value="1"/>
</dbReference>
<feature type="transmembrane region" description="Helical" evidence="1">
    <location>
        <begin position="169"/>
        <end position="189"/>
    </location>
</feature>
<gene>
    <name evidence="2" type="ORF">AB9Q04_02455</name>
</gene>
<organism evidence="2 3">
    <name type="scientific">Anaerococcus groningensis</name>
    <dbReference type="NCBI Taxonomy" id="3115616"/>
    <lineage>
        <taxon>Bacteria</taxon>
        <taxon>Bacillati</taxon>
        <taxon>Bacillota</taxon>
        <taxon>Tissierellia</taxon>
        <taxon>Tissierellales</taxon>
        <taxon>Peptoniphilaceae</taxon>
        <taxon>Anaerococcus</taxon>
    </lineage>
</organism>
<evidence type="ECO:0000313" key="2">
    <source>
        <dbReference type="EMBL" id="MFO3717211.1"/>
    </source>
</evidence>